<name>A0AAF0Y3T8_9TREE</name>
<proteinExistence type="predicted"/>
<evidence type="ECO:0000313" key="3">
    <source>
        <dbReference type="Proteomes" id="UP000827549"/>
    </source>
</evidence>
<feature type="compositionally biased region" description="Pro residues" evidence="1">
    <location>
        <begin position="476"/>
        <end position="486"/>
    </location>
</feature>
<protein>
    <submittedName>
        <fullName evidence="2">Uncharacterized protein</fullName>
    </submittedName>
</protein>
<dbReference type="RefSeq" id="XP_062625717.1">
    <property type="nucleotide sequence ID" value="XM_062769733.1"/>
</dbReference>
<dbReference type="GeneID" id="87806452"/>
<organism evidence="2 3">
    <name type="scientific">Vanrija pseudolonga</name>
    <dbReference type="NCBI Taxonomy" id="143232"/>
    <lineage>
        <taxon>Eukaryota</taxon>
        <taxon>Fungi</taxon>
        <taxon>Dikarya</taxon>
        <taxon>Basidiomycota</taxon>
        <taxon>Agaricomycotina</taxon>
        <taxon>Tremellomycetes</taxon>
        <taxon>Trichosporonales</taxon>
        <taxon>Trichosporonaceae</taxon>
        <taxon>Vanrija</taxon>
    </lineage>
</organism>
<feature type="compositionally biased region" description="Acidic residues" evidence="1">
    <location>
        <begin position="16"/>
        <end position="31"/>
    </location>
</feature>
<feature type="compositionally biased region" description="Gly residues" evidence="1">
    <location>
        <begin position="503"/>
        <end position="518"/>
    </location>
</feature>
<accession>A0AAF0Y3T8</accession>
<dbReference type="Proteomes" id="UP000827549">
    <property type="component" value="Chromosome 2"/>
</dbReference>
<evidence type="ECO:0000256" key="1">
    <source>
        <dbReference type="SAM" id="MobiDB-lite"/>
    </source>
</evidence>
<dbReference type="Gene3D" id="3.90.530.10">
    <property type="entry name" value="XPA C-terminal domain"/>
    <property type="match status" value="1"/>
</dbReference>
<evidence type="ECO:0000313" key="2">
    <source>
        <dbReference type="EMBL" id="WOO79685.1"/>
    </source>
</evidence>
<dbReference type="AlphaFoldDB" id="A0AAF0Y3T8"/>
<dbReference type="InterPro" id="IPR037129">
    <property type="entry name" value="XPA_sf"/>
</dbReference>
<sequence length="518" mass="57660">MDMDPQMSAHDHVDDHADDNDELGEDDDHPDDSETKPHVKKTGRPILFAKEVKWKDIPQWWSRTDCPLLQLPDHVLNRCFALDTGLGLRDYIALAGVNRFLRSQLDDRVFEEVCIHHRLTADDSLIDRAPLATSATVSRVVPDWHKPKERHSIRSLPGNFYRPRGARKDWSKAQYTVYRQEREIHLATERLKRYQQGLQASINRQNALGQAVFHPPVKDGNVLRQVIGVVNGRRNGERSAKVGTDAGPQGYVSRLEPKPRDISLLRGRVWDSEGKAQLEAQLQQAIDAATNPQHLSDDDQGEPEYAGRKRKRPTWSVPKTPDDSDSDEFEWDEKGNKVVHDFWPSTWRARAVSAIHDVRMNKKAARDKYKVSEAELLTLKHVLVHNPMNSTAPKQLFLEAAVEALAFRSHGGPVGHRDYVSKVVERSRKNRATRAAKLEKAKESGSYVVKPKRGSTPIHWLSGTMGSVSSMSWQPLLPPPPPPLAPQPMVTAGALPPPPSMNGTGGGGGGGGGSSSGV</sequence>
<dbReference type="EMBL" id="CP086715">
    <property type="protein sequence ID" value="WOO79685.1"/>
    <property type="molecule type" value="Genomic_DNA"/>
</dbReference>
<feature type="region of interest" description="Disordered" evidence="1">
    <location>
        <begin position="289"/>
        <end position="331"/>
    </location>
</feature>
<dbReference type="CDD" id="cd21075">
    <property type="entry name" value="DBD_XPA-like"/>
    <property type="match status" value="1"/>
</dbReference>
<feature type="region of interest" description="Disordered" evidence="1">
    <location>
        <begin position="472"/>
        <end position="518"/>
    </location>
</feature>
<keyword evidence="3" id="KW-1185">Reference proteome</keyword>
<reference evidence="2" key="1">
    <citation type="submission" date="2023-10" db="EMBL/GenBank/DDBJ databases">
        <authorList>
            <person name="Noh H."/>
        </authorList>
    </citation>
    <scope>NUCLEOTIDE SEQUENCE</scope>
    <source>
        <strain evidence="2">DUCC4014</strain>
    </source>
</reference>
<gene>
    <name evidence="2" type="ORF">LOC62_02G003206</name>
</gene>
<feature type="region of interest" description="Disordered" evidence="1">
    <location>
        <begin position="1"/>
        <end position="42"/>
    </location>
</feature>